<organism evidence="1 2">
    <name type="scientific">Rhizobium subbaraonis</name>
    <dbReference type="NCBI Taxonomy" id="908946"/>
    <lineage>
        <taxon>Bacteria</taxon>
        <taxon>Pseudomonadati</taxon>
        <taxon>Pseudomonadota</taxon>
        <taxon>Alphaproteobacteria</taxon>
        <taxon>Hyphomicrobiales</taxon>
        <taxon>Rhizobiaceae</taxon>
        <taxon>Rhizobium/Agrobacterium group</taxon>
        <taxon>Rhizobium</taxon>
    </lineage>
</organism>
<evidence type="ECO:0000313" key="1">
    <source>
        <dbReference type="EMBL" id="SOC37038.1"/>
    </source>
</evidence>
<keyword evidence="2" id="KW-1185">Reference proteome</keyword>
<dbReference type="RefSeq" id="WP_097137401.1">
    <property type="nucleotide sequence ID" value="NZ_OBQD01000003.1"/>
</dbReference>
<accession>A0A285U6L9</accession>
<name>A0A285U6L9_9HYPH</name>
<proteinExistence type="predicted"/>
<sequence>MANRILPNGTVIVEERTPAEEKEFLEFYAAVLEREAGARISRQPDFAATLQAWADKASAKAAAINTRPAQGDLFGDPH</sequence>
<evidence type="ECO:0000313" key="2">
    <source>
        <dbReference type="Proteomes" id="UP000219167"/>
    </source>
</evidence>
<dbReference type="EMBL" id="OBQD01000003">
    <property type="protein sequence ID" value="SOC37038.1"/>
    <property type="molecule type" value="Genomic_DNA"/>
</dbReference>
<gene>
    <name evidence="1" type="ORF">SAMN05892877_103382</name>
</gene>
<reference evidence="1 2" key="1">
    <citation type="submission" date="2017-08" db="EMBL/GenBank/DDBJ databases">
        <authorList>
            <person name="de Groot N.N."/>
        </authorList>
    </citation>
    <scope>NUCLEOTIDE SEQUENCE [LARGE SCALE GENOMIC DNA]</scope>
    <source>
        <strain evidence="1 2">JC85</strain>
    </source>
</reference>
<protein>
    <submittedName>
        <fullName evidence="1">Uncharacterized protein</fullName>
    </submittedName>
</protein>
<dbReference type="Proteomes" id="UP000219167">
    <property type="component" value="Unassembled WGS sequence"/>
</dbReference>
<dbReference type="AlphaFoldDB" id="A0A285U6L9"/>